<protein>
    <recommendedName>
        <fullName evidence="7">UDP-N-acetylmuramoyl-L-alanyl-D-glutamate--2, 6-diaminopimelate ligase</fullName>
    </recommendedName>
</protein>
<dbReference type="AlphaFoldDB" id="A0A2H0NBD0"/>
<evidence type="ECO:0000256" key="1">
    <source>
        <dbReference type="ARBA" id="ARBA00005898"/>
    </source>
</evidence>
<dbReference type="InterPro" id="IPR013221">
    <property type="entry name" value="Mur_ligase_cen"/>
</dbReference>
<dbReference type="GO" id="GO:0051301">
    <property type="term" value="P:cell division"/>
    <property type="evidence" value="ECO:0007669"/>
    <property type="project" value="UniProtKB-KW"/>
</dbReference>
<dbReference type="GO" id="GO:0071555">
    <property type="term" value="P:cell wall organization"/>
    <property type="evidence" value="ECO:0007669"/>
    <property type="project" value="UniProtKB-KW"/>
</dbReference>
<comment type="caution">
    <text evidence="5">The sequence shown here is derived from an EMBL/GenBank/DDBJ whole genome shotgun (WGS) entry which is preliminary data.</text>
</comment>
<dbReference type="SUPFAM" id="SSF53623">
    <property type="entry name" value="MurD-like peptide ligases, catalytic domain"/>
    <property type="match status" value="1"/>
</dbReference>
<evidence type="ECO:0000259" key="3">
    <source>
        <dbReference type="Pfam" id="PF02875"/>
    </source>
</evidence>
<name>A0A2H0NBD0_9BACT</name>
<dbReference type="GO" id="GO:0009252">
    <property type="term" value="P:peptidoglycan biosynthetic process"/>
    <property type="evidence" value="ECO:0007669"/>
    <property type="project" value="UniProtKB-UniPathway"/>
</dbReference>
<gene>
    <name evidence="5" type="ORF">COV54_03010</name>
</gene>
<dbReference type="PANTHER" id="PTHR23135:SF4">
    <property type="entry name" value="UDP-N-ACETYLMURAMOYL-L-ALANYL-D-GLUTAMATE--2,6-DIAMINOPIMELATE LIGASE MURE HOMOLOG, CHLOROPLASTIC"/>
    <property type="match status" value="1"/>
</dbReference>
<organism evidence="5 6">
    <name type="scientific">Candidatus Jorgensenbacteria bacterium CG11_big_fil_rev_8_21_14_0_20_38_23</name>
    <dbReference type="NCBI Taxonomy" id="1974594"/>
    <lineage>
        <taxon>Bacteria</taxon>
        <taxon>Candidatus Joergenseniibacteriota</taxon>
    </lineage>
</organism>
<dbReference type="InterPro" id="IPR036615">
    <property type="entry name" value="Mur_ligase_C_dom_sf"/>
</dbReference>
<accession>A0A2H0NBD0</accession>
<keyword evidence="2" id="KW-0961">Cell wall biogenesis/degradation</keyword>
<evidence type="ECO:0000313" key="5">
    <source>
        <dbReference type="EMBL" id="PIR06197.1"/>
    </source>
</evidence>
<keyword evidence="2" id="KW-0133">Cell shape</keyword>
<evidence type="ECO:0000313" key="6">
    <source>
        <dbReference type="Proteomes" id="UP000228867"/>
    </source>
</evidence>
<dbReference type="GO" id="GO:0005524">
    <property type="term" value="F:ATP binding"/>
    <property type="evidence" value="ECO:0007669"/>
    <property type="project" value="InterPro"/>
</dbReference>
<keyword evidence="2" id="KW-0573">Peptidoglycan synthesis</keyword>
<evidence type="ECO:0008006" key="7">
    <source>
        <dbReference type="Google" id="ProtNLM"/>
    </source>
</evidence>
<dbReference type="Proteomes" id="UP000228867">
    <property type="component" value="Unassembled WGS sequence"/>
</dbReference>
<dbReference type="SUPFAM" id="SSF53244">
    <property type="entry name" value="MurD-like peptide ligases, peptide-binding domain"/>
    <property type="match status" value="1"/>
</dbReference>
<dbReference type="NCBIfam" id="TIGR01085">
    <property type="entry name" value="murE"/>
    <property type="match status" value="1"/>
</dbReference>
<dbReference type="PANTHER" id="PTHR23135">
    <property type="entry name" value="MUR LIGASE FAMILY MEMBER"/>
    <property type="match status" value="1"/>
</dbReference>
<sequence length="441" mass="50319">MVSLVHSIYHWVMAFFGNIFFGFPSRRLFVVGVTGTKGKSTVLELMAEILRRANKKIAMSSSVYFQINDKKELNLTNNTMPGRFFIQKFLRRAVKAGCQYALIEVTSQGVIQFRHKFIDWDAAVFLNLMPEHIEAHGSFEKYREAKIRFFRSLANSKKPKKYFFINEDDSNQHFFVEATRSIPAKEIVFFSRGRFIQEELGGRYNLNSEEGRQRIGDWLLADFNLENAAAAVSFARSQNIDGQIILDTLNNFSGLPGRFEFIQKSPFLAVIDYAHTPDSLEKVYQALKSMIKAKHSSHSIICVLGSAGGGRDKWKRPVMGEIAAEYCQTIILTNEDPYDENPEIILDEIELGFSSIQNSTLRQRSGLMVSRVEPSKFKIRNIYKIIDRQEAIKKAVSLAKKGDAVIVTGKGSEPWIHLARGQRIPWSERRALEKALQEINL</sequence>
<comment type="similarity">
    <text evidence="1">Belongs to the MurCDEF family. MurE subfamily.</text>
</comment>
<dbReference type="GO" id="GO:0005737">
    <property type="term" value="C:cytoplasm"/>
    <property type="evidence" value="ECO:0007669"/>
    <property type="project" value="UniProtKB-SubCell"/>
</dbReference>
<dbReference type="GO" id="GO:0016881">
    <property type="term" value="F:acid-amino acid ligase activity"/>
    <property type="evidence" value="ECO:0007669"/>
    <property type="project" value="InterPro"/>
</dbReference>
<keyword evidence="2" id="KW-0132">Cell division</keyword>
<dbReference type="EMBL" id="PCWR01000062">
    <property type="protein sequence ID" value="PIR06197.1"/>
    <property type="molecule type" value="Genomic_DNA"/>
</dbReference>
<dbReference type="Pfam" id="PF02875">
    <property type="entry name" value="Mur_ligase_C"/>
    <property type="match status" value="1"/>
</dbReference>
<dbReference type="Gene3D" id="3.40.1190.10">
    <property type="entry name" value="Mur-like, catalytic domain"/>
    <property type="match status" value="1"/>
</dbReference>
<comment type="subcellular location">
    <subcellularLocation>
        <location evidence="2">Cytoplasm</location>
    </subcellularLocation>
</comment>
<dbReference type="UniPathway" id="UPA00219"/>
<dbReference type="GO" id="GO:0008360">
    <property type="term" value="P:regulation of cell shape"/>
    <property type="evidence" value="ECO:0007669"/>
    <property type="project" value="UniProtKB-KW"/>
</dbReference>
<dbReference type="Pfam" id="PF08245">
    <property type="entry name" value="Mur_ligase_M"/>
    <property type="match status" value="1"/>
</dbReference>
<dbReference type="InterPro" id="IPR036565">
    <property type="entry name" value="Mur-like_cat_sf"/>
</dbReference>
<feature type="domain" description="Mur ligase C-terminal" evidence="3">
    <location>
        <begin position="257"/>
        <end position="411"/>
    </location>
</feature>
<reference evidence="5 6" key="1">
    <citation type="submission" date="2017-09" db="EMBL/GenBank/DDBJ databases">
        <title>Depth-based differentiation of microbial function through sediment-hosted aquifers and enrichment of novel symbionts in the deep terrestrial subsurface.</title>
        <authorList>
            <person name="Probst A.J."/>
            <person name="Ladd B."/>
            <person name="Jarett J.K."/>
            <person name="Geller-Mcgrath D.E."/>
            <person name="Sieber C.M."/>
            <person name="Emerson J.B."/>
            <person name="Anantharaman K."/>
            <person name="Thomas B.C."/>
            <person name="Malmstrom R."/>
            <person name="Stieglmeier M."/>
            <person name="Klingl A."/>
            <person name="Woyke T."/>
            <person name="Ryan C.M."/>
            <person name="Banfield J.F."/>
        </authorList>
    </citation>
    <scope>NUCLEOTIDE SEQUENCE [LARGE SCALE GENOMIC DNA]</scope>
    <source>
        <strain evidence="5">CG11_big_fil_rev_8_21_14_0_20_38_23</strain>
    </source>
</reference>
<proteinExistence type="inferred from homology"/>
<evidence type="ECO:0000256" key="2">
    <source>
        <dbReference type="RuleBase" id="RU004135"/>
    </source>
</evidence>
<evidence type="ECO:0000259" key="4">
    <source>
        <dbReference type="Pfam" id="PF08245"/>
    </source>
</evidence>
<keyword evidence="2" id="KW-0131">Cell cycle</keyword>
<dbReference type="InterPro" id="IPR005761">
    <property type="entry name" value="UDP-N-AcMur-Glu-dNH2Pim_ligase"/>
</dbReference>
<feature type="domain" description="Mur ligase central" evidence="4">
    <location>
        <begin position="33"/>
        <end position="233"/>
    </location>
</feature>
<comment type="pathway">
    <text evidence="2">Cell wall biogenesis; peptidoglycan biosynthesis.</text>
</comment>
<dbReference type="Gene3D" id="3.90.190.20">
    <property type="entry name" value="Mur ligase, C-terminal domain"/>
    <property type="match status" value="1"/>
</dbReference>
<dbReference type="InterPro" id="IPR004101">
    <property type="entry name" value="Mur_ligase_C"/>
</dbReference>